<evidence type="ECO:0000256" key="1">
    <source>
        <dbReference type="ARBA" id="ARBA00022723"/>
    </source>
</evidence>
<dbReference type="InterPro" id="IPR001841">
    <property type="entry name" value="Znf_RING"/>
</dbReference>
<dbReference type="Pfam" id="PF13920">
    <property type="entry name" value="zf-C3HC4_3"/>
    <property type="match status" value="1"/>
</dbReference>
<evidence type="ECO:0000313" key="5">
    <source>
        <dbReference type="EMBL" id="QHT17750.1"/>
    </source>
</evidence>
<dbReference type="InterPro" id="IPR013083">
    <property type="entry name" value="Znf_RING/FYVE/PHD"/>
</dbReference>
<proteinExistence type="predicted"/>
<keyword evidence="2" id="KW-0863">Zinc-finger</keyword>
<keyword evidence="3" id="KW-0862">Zinc</keyword>
<dbReference type="SUPFAM" id="SSF57850">
    <property type="entry name" value="RING/U-box"/>
    <property type="match status" value="1"/>
</dbReference>
<dbReference type="PROSITE" id="PS00518">
    <property type="entry name" value="ZF_RING_1"/>
    <property type="match status" value="1"/>
</dbReference>
<dbReference type="GO" id="GO:0008270">
    <property type="term" value="F:zinc ion binding"/>
    <property type="evidence" value="ECO:0007669"/>
    <property type="project" value="UniProtKB-KW"/>
</dbReference>
<evidence type="ECO:0000256" key="3">
    <source>
        <dbReference type="ARBA" id="ARBA00022833"/>
    </source>
</evidence>
<sequence length="120" mass="14333">MNEMKFKSIFKYSIKTISDYYLLKPEIYFQLEKERNNNLILKLMLKKERNLNTNLKFKLQKQIIITEELNNKNVCSICRDRTISICCIPCGHTYCNICISNAKNCFICKKTIIFTNRIYI</sequence>
<evidence type="ECO:0000259" key="4">
    <source>
        <dbReference type="PROSITE" id="PS50089"/>
    </source>
</evidence>
<keyword evidence="1" id="KW-0479">Metal-binding</keyword>
<protein>
    <recommendedName>
        <fullName evidence="4">RING-type domain-containing protein</fullName>
    </recommendedName>
</protein>
<reference evidence="5" key="1">
    <citation type="journal article" date="2020" name="Nature">
        <title>Giant virus diversity and host interactions through global metagenomics.</title>
        <authorList>
            <person name="Schulz F."/>
            <person name="Roux S."/>
            <person name="Paez-Espino D."/>
            <person name="Jungbluth S."/>
            <person name="Walsh D.A."/>
            <person name="Denef V.J."/>
            <person name="McMahon K.D."/>
            <person name="Konstantinidis K.T."/>
            <person name="Eloe-Fadrosh E.A."/>
            <person name="Kyrpides N.C."/>
            <person name="Woyke T."/>
        </authorList>
    </citation>
    <scope>NUCLEOTIDE SEQUENCE</scope>
    <source>
        <strain evidence="5">GVMAG-M-3300023174-30</strain>
    </source>
</reference>
<dbReference type="PROSITE" id="PS50089">
    <property type="entry name" value="ZF_RING_2"/>
    <property type="match status" value="1"/>
</dbReference>
<evidence type="ECO:0000256" key="2">
    <source>
        <dbReference type="ARBA" id="ARBA00022771"/>
    </source>
</evidence>
<name>A0A6C0DNF4_9ZZZZ</name>
<accession>A0A6C0DNF4</accession>
<dbReference type="AlphaFoldDB" id="A0A6C0DNF4"/>
<dbReference type="Gene3D" id="3.30.40.10">
    <property type="entry name" value="Zinc/RING finger domain, C3HC4 (zinc finger)"/>
    <property type="match status" value="1"/>
</dbReference>
<dbReference type="InterPro" id="IPR017907">
    <property type="entry name" value="Znf_RING_CS"/>
</dbReference>
<dbReference type="SMART" id="SM00184">
    <property type="entry name" value="RING"/>
    <property type="match status" value="1"/>
</dbReference>
<organism evidence="5">
    <name type="scientific">viral metagenome</name>
    <dbReference type="NCBI Taxonomy" id="1070528"/>
    <lineage>
        <taxon>unclassified sequences</taxon>
        <taxon>metagenomes</taxon>
        <taxon>organismal metagenomes</taxon>
    </lineage>
</organism>
<feature type="domain" description="RING-type" evidence="4">
    <location>
        <begin position="75"/>
        <end position="109"/>
    </location>
</feature>
<dbReference type="EMBL" id="MN739643">
    <property type="protein sequence ID" value="QHT17750.1"/>
    <property type="molecule type" value="Genomic_DNA"/>
</dbReference>